<dbReference type="PANTHER" id="PTHR34192:SF10">
    <property type="entry name" value="PLASTOCYANIN MAJOR ISOFORM, CHLOROPLASTIC-RELATED"/>
    <property type="match status" value="1"/>
</dbReference>
<feature type="compositionally biased region" description="Low complexity" evidence="7">
    <location>
        <begin position="64"/>
        <end position="81"/>
    </location>
</feature>
<accession>U1PBA4</accession>
<keyword evidence="5" id="KW-0186">Copper</keyword>
<keyword evidence="6 8" id="KW-0472">Membrane</keyword>
<gene>
    <name evidence="10" type="ORF">J07HQW1_00860</name>
</gene>
<evidence type="ECO:0000313" key="11">
    <source>
        <dbReference type="Proteomes" id="UP000030649"/>
    </source>
</evidence>
<evidence type="ECO:0000256" key="5">
    <source>
        <dbReference type="ARBA" id="ARBA00023008"/>
    </source>
</evidence>
<dbReference type="GO" id="GO:0005507">
    <property type="term" value="F:copper ion binding"/>
    <property type="evidence" value="ECO:0007669"/>
    <property type="project" value="InterPro"/>
</dbReference>
<organism evidence="10 11">
    <name type="scientific">Haloquadratum walsbyi J07HQW1</name>
    <dbReference type="NCBI Taxonomy" id="1238424"/>
    <lineage>
        <taxon>Archaea</taxon>
        <taxon>Methanobacteriati</taxon>
        <taxon>Methanobacteriota</taxon>
        <taxon>Stenosarchaea group</taxon>
        <taxon>Halobacteria</taxon>
        <taxon>Halobacteriales</taxon>
        <taxon>Haloferacaceae</taxon>
        <taxon>Haloquadratum</taxon>
    </lineage>
</organism>
<evidence type="ECO:0000256" key="7">
    <source>
        <dbReference type="SAM" id="MobiDB-lite"/>
    </source>
</evidence>
<feature type="domain" description="Blue (type 1) copper" evidence="9">
    <location>
        <begin position="84"/>
        <end position="170"/>
    </location>
</feature>
<dbReference type="AlphaFoldDB" id="U1PBA4"/>
<dbReference type="Proteomes" id="UP000030649">
    <property type="component" value="Unassembled WGS sequence"/>
</dbReference>
<feature type="transmembrane region" description="Helical" evidence="8">
    <location>
        <begin position="197"/>
        <end position="217"/>
    </location>
</feature>
<dbReference type="Gene3D" id="2.60.40.420">
    <property type="entry name" value="Cupredoxins - blue copper proteins"/>
    <property type="match status" value="1"/>
</dbReference>
<proteinExistence type="predicted"/>
<dbReference type="GO" id="GO:0016020">
    <property type="term" value="C:membrane"/>
    <property type="evidence" value="ECO:0007669"/>
    <property type="project" value="UniProtKB-SubCell"/>
</dbReference>
<dbReference type="SUPFAM" id="SSF49503">
    <property type="entry name" value="Cupredoxins"/>
    <property type="match status" value="1"/>
</dbReference>
<evidence type="ECO:0000256" key="2">
    <source>
        <dbReference type="ARBA" id="ARBA00022448"/>
    </source>
</evidence>
<evidence type="ECO:0000256" key="4">
    <source>
        <dbReference type="ARBA" id="ARBA00022982"/>
    </source>
</evidence>
<dbReference type="PROSITE" id="PS00196">
    <property type="entry name" value="COPPER_BLUE"/>
    <property type="match status" value="1"/>
</dbReference>
<dbReference type="GO" id="GO:0009055">
    <property type="term" value="F:electron transfer activity"/>
    <property type="evidence" value="ECO:0007669"/>
    <property type="project" value="InterPro"/>
</dbReference>
<keyword evidence="2" id="KW-0813">Transport</keyword>
<comment type="subcellular location">
    <subcellularLocation>
        <location evidence="1">Membrane</location>
    </subcellularLocation>
</comment>
<dbReference type="STRING" id="1238424.J07HQW1_00860"/>
<protein>
    <submittedName>
        <fullName evidence="10">Plastocyanin</fullName>
    </submittedName>
</protein>
<name>U1PBA4_9EURY</name>
<evidence type="ECO:0000256" key="8">
    <source>
        <dbReference type="SAM" id="Phobius"/>
    </source>
</evidence>
<reference evidence="10 11" key="1">
    <citation type="journal article" date="2013" name="PLoS ONE">
        <title>Assembly-driven community genomics of a hypersaline microbial ecosystem.</title>
        <authorList>
            <person name="Podell S."/>
            <person name="Ugalde J.A."/>
            <person name="Narasingarao P."/>
            <person name="Banfield J.F."/>
            <person name="Heidelberg K.B."/>
            <person name="Allen E.E."/>
        </authorList>
    </citation>
    <scope>NUCLEOTIDE SEQUENCE [LARGE SCALE GENOMIC DNA]</scope>
    <source>
        <strain evidence="11">J07HQW1</strain>
    </source>
</reference>
<keyword evidence="8" id="KW-0812">Transmembrane</keyword>
<dbReference type="EMBL" id="KE356560">
    <property type="protein sequence ID" value="ERG90832.1"/>
    <property type="molecule type" value="Genomic_DNA"/>
</dbReference>
<keyword evidence="3" id="KW-0479">Metal-binding</keyword>
<evidence type="ECO:0000256" key="3">
    <source>
        <dbReference type="ARBA" id="ARBA00022723"/>
    </source>
</evidence>
<dbReference type="HOGENOM" id="CLU_084115_1_0_2"/>
<dbReference type="InterPro" id="IPR000923">
    <property type="entry name" value="BlueCu_1"/>
</dbReference>
<sequence length="230" mass="23427">MKRRDFMRAASVPAAAATASATAGVGSAQETGTATETPSGTGTASTPGTGTDMGTETGMGTGTETGEANANAAEGGPTKTVTVGPGGSLVYEPGTNDPLKIAPGTTVEFVWDSDNHNIVVGSQPDGANWEGHETLENAGFTYSHTFETLGTYEYFCQPHKTAGMLASIEVVENPNAGSGGGGEKELHSLGVPIQAHWVGAATILAIVVTVIFTFYILKYGESAHTGTGRN</sequence>
<dbReference type="InterPro" id="IPR028871">
    <property type="entry name" value="BlueCu_1_BS"/>
</dbReference>
<evidence type="ECO:0000256" key="6">
    <source>
        <dbReference type="ARBA" id="ARBA00023136"/>
    </source>
</evidence>
<evidence type="ECO:0000256" key="1">
    <source>
        <dbReference type="ARBA" id="ARBA00004370"/>
    </source>
</evidence>
<dbReference type="Pfam" id="PF00127">
    <property type="entry name" value="Copper-bind"/>
    <property type="match status" value="1"/>
</dbReference>
<evidence type="ECO:0000259" key="9">
    <source>
        <dbReference type="Pfam" id="PF00127"/>
    </source>
</evidence>
<feature type="compositionally biased region" description="Low complexity" evidence="7">
    <location>
        <begin position="9"/>
        <end position="56"/>
    </location>
</feature>
<evidence type="ECO:0000313" key="10">
    <source>
        <dbReference type="EMBL" id="ERG90832.1"/>
    </source>
</evidence>
<keyword evidence="4" id="KW-0249">Electron transport</keyword>
<keyword evidence="8" id="KW-1133">Transmembrane helix</keyword>
<feature type="region of interest" description="Disordered" evidence="7">
    <location>
        <begin position="1"/>
        <end position="81"/>
    </location>
</feature>
<dbReference type="PANTHER" id="PTHR34192">
    <property type="entry name" value="PLASTOCYANIN MAJOR ISOFORM, CHLOROPLASTIC-RELATED"/>
    <property type="match status" value="1"/>
</dbReference>
<dbReference type="InterPro" id="IPR008972">
    <property type="entry name" value="Cupredoxin"/>
</dbReference>